<dbReference type="EMBL" id="HBJA01139702">
    <property type="protein sequence ID" value="CAE0836722.1"/>
    <property type="molecule type" value="Transcribed_RNA"/>
</dbReference>
<evidence type="ECO:0000256" key="1">
    <source>
        <dbReference type="ARBA" id="ARBA00022603"/>
    </source>
</evidence>
<evidence type="ECO:0000256" key="2">
    <source>
        <dbReference type="ARBA" id="ARBA00022679"/>
    </source>
</evidence>
<evidence type="ECO:0000256" key="5">
    <source>
        <dbReference type="PROSITE-ProRule" id="PRU01022"/>
    </source>
</evidence>
<gene>
    <name evidence="9" type="ORF">EGYM00163_LOCUS48086</name>
</gene>
<organism evidence="9">
    <name type="scientific">Eutreptiella gymnastica</name>
    <dbReference type="NCBI Taxonomy" id="73025"/>
    <lineage>
        <taxon>Eukaryota</taxon>
        <taxon>Discoba</taxon>
        <taxon>Euglenozoa</taxon>
        <taxon>Euglenida</taxon>
        <taxon>Spirocuta</taxon>
        <taxon>Euglenophyceae</taxon>
        <taxon>Eutreptiales</taxon>
        <taxon>Eutreptiaceae</taxon>
        <taxon>Eutreptiella</taxon>
    </lineage>
</organism>
<dbReference type="InterPro" id="IPR029063">
    <property type="entry name" value="SAM-dependent_MTases_sf"/>
</dbReference>
<dbReference type="GO" id="GO:0016126">
    <property type="term" value="P:sterol biosynthetic process"/>
    <property type="evidence" value="ECO:0007669"/>
    <property type="project" value="TreeGrafter"/>
</dbReference>
<dbReference type="GO" id="GO:0005783">
    <property type="term" value="C:endoplasmic reticulum"/>
    <property type="evidence" value="ECO:0007669"/>
    <property type="project" value="TreeGrafter"/>
</dbReference>
<keyword evidence="7" id="KW-0812">Transmembrane</keyword>
<feature type="domain" description="SAM-dependent methyltransferase Erg6/SMT-type" evidence="8">
    <location>
        <begin position="115"/>
        <end position="406"/>
    </location>
</feature>
<dbReference type="CDD" id="cd02440">
    <property type="entry name" value="AdoMet_MTases"/>
    <property type="match status" value="1"/>
</dbReference>
<dbReference type="InterPro" id="IPR013705">
    <property type="entry name" value="Sterol_MeTrfase_C"/>
</dbReference>
<keyword evidence="3 5" id="KW-0949">S-adenosyl-L-methionine</keyword>
<evidence type="ECO:0000313" key="9">
    <source>
        <dbReference type="EMBL" id="CAE0836722.1"/>
    </source>
</evidence>
<name>A0A7S4GGV3_9EUGL</name>
<dbReference type="GO" id="GO:0032259">
    <property type="term" value="P:methylation"/>
    <property type="evidence" value="ECO:0007669"/>
    <property type="project" value="UniProtKB-KW"/>
</dbReference>
<dbReference type="InterPro" id="IPR013216">
    <property type="entry name" value="Methyltransf_11"/>
</dbReference>
<dbReference type="PROSITE" id="PS51685">
    <property type="entry name" value="SAM_MT_ERG6_SMT"/>
    <property type="match status" value="1"/>
</dbReference>
<dbReference type="Pfam" id="PF08498">
    <property type="entry name" value="Sterol_MT_C"/>
    <property type="match status" value="1"/>
</dbReference>
<dbReference type="EC" id="2.1.1.-" evidence="6"/>
<dbReference type="SUPFAM" id="SSF53335">
    <property type="entry name" value="S-adenosyl-L-methionine-dependent methyltransferases"/>
    <property type="match status" value="1"/>
</dbReference>
<dbReference type="Pfam" id="PF08241">
    <property type="entry name" value="Methyltransf_11"/>
    <property type="match status" value="1"/>
</dbReference>
<dbReference type="PANTHER" id="PTHR44068:SF1">
    <property type="entry name" value="HYPOTHETICAL LOC100005854"/>
    <property type="match status" value="1"/>
</dbReference>
<dbReference type="GO" id="GO:0003838">
    <property type="term" value="F:sterol 24-C-methyltransferase activity"/>
    <property type="evidence" value="ECO:0007669"/>
    <property type="project" value="TreeGrafter"/>
</dbReference>
<sequence length="408" mass="45541">MFELAALVASGAYCYLAAGGVPSFWSAGVSVKIAMVTFIVLAVYEVVRLVFGDPLTKQRAFLKTLGSQEKKRQINVNEWIDGYNALHHNSDYVKEGDKAGVEERETKYQTLVNAYYELATLFYEWGWGQCFHFATLGSRERFIESIRRHEYYLAGKLGVTRGQKVLDCGCGIGGPGRNIAAYTGAQVTGITLNEYQVQRGNELAKAQGLSALYRSVQGDFMKLPFEDASFDGVFAIEATCHAPDRVKCYSEIFRVLKPGSVFACYEWCLTDKYDKNKPEHRDWKKKIEEGDGLPDIAHTSEIDQALKDSGFELVETEDVVDYTLQGDLPWYHPLTPSWNPFTQRFQFTPIGLAIMPQLLKVLEYIGAAPKGTCKVQSMLQQAAIGLAKSGEVGAFTPMYLCVARKPTN</sequence>
<keyword evidence="1 5" id="KW-0489">Methyltransferase</keyword>
<keyword evidence="7" id="KW-1133">Transmembrane helix</keyword>
<dbReference type="PANTHER" id="PTHR44068">
    <property type="entry name" value="ZGC:194242"/>
    <property type="match status" value="1"/>
</dbReference>
<evidence type="ECO:0000256" key="3">
    <source>
        <dbReference type="ARBA" id="ARBA00022691"/>
    </source>
</evidence>
<dbReference type="InterPro" id="IPR030384">
    <property type="entry name" value="MeTrfase_SMT"/>
</dbReference>
<evidence type="ECO:0000256" key="4">
    <source>
        <dbReference type="ARBA" id="ARBA00038188"/>
    </source>
</evidence>
<dbReference type="InterPro" id="IPR050447">
    <property type="entry name" value="Erg6_SMT_methyltransf"/>
</dbReference>
<accession>A0A7S4GGV3</accession>
<evidence type="ECO:0000256" key="7">
    <source>
        <dbReference type="SAM" id="Phobius"/>
    </source>
</evidence>
<reference evidence="9" key="1">
    <citation type="submission" date="2021-01" db="EMBL/GenBank/DDBJ databases">
        <authorList>
            <person name="Corre E."/>
            <person name="Pelletier E."/>
            <person name="Niang G."/>
            <person name="Scheremetjew M."/>
            <person name="Finn R."/>
            <person name="Kale V."/>
            <person name="Holt S."/>
            <person name="Cochrane G."/>
            <person name="Meng A."/>
            <person name="Brown T."/>
            <person name="Cohen L."/>
        </authorList>
    </citation>
    <scope>NUCLEOTIDE SEQUENCE</scope>
    <source>
        <strain evidence="9">CCMP1594</strain>
    </source>
</reference>
<dbReference type="AlphaFoldDB" id="A0A7S4GGV3"/>
<keyword evidence="2 5" id="KW-0808">Transferase</keyword>
<feature type="transmembrane region" description="Helical" evidence="7">
    <location>
        <begin position="29"/>
        <end position="51"/>
    </location>
</feature>
<protein>
    <recommendedName>
        <fullName evidence="6">Methyltransferase</fullName>
        <ecNumber evidence="6">2.1.1.-</ecNumber>
    </recommendedName>
</protein>
<dbReference type="Gene3D" id="3.40.50.150">
    <property type="entry name" value="Vaccinia Virus protein VP39"/>
    <property type="match status" value="1"/>
</dbReference>
<evidence type="ECO:0000259" key="8">
    <source>
        <dbReference type="PROSITE" id="PS51685"/>
    </source>
</evidence>
<keyword evidence="7" id="KW-0472">Membrane</keyword>
<proteinExistence type="inferred from homology"/>
<comment type="similarity">
    <text evidence="4 5 6">Belongs to the class I-like SAM-binding methyltransferase superfamily. Erg6/SMT family.</text>
</comment>
<evidence type="ECO:0000256" key="6">
    <source>
        <dbReference type="RuleBase" id="RU362025"/>
    </source>
</evidence>